<evidence type="ECO:0000256" key="10">
    <source>
        <dbReference type="PROSITE-ProRule" id="PRU00042"/>
    </source>
</evidence>
<evidence type="ECO:0000313" key="15">
    <source>
        <dbReference type="EMBL" id="RZF41315.1"/>
    </source>
</evidence>
<dbReference type="InParanoid" id="A0A482X5Y2"/>
<dbReference type="InterPro" id="IPR013087">
    <property type="entry name" value="Znf_C2H2_type"/>
</dbReference>
<evidence type="ECO:0000256" key="5">
    <source>
        <dbReference type="ARBA" id="ARBA00022833"/>
    </source>
</evidence>
<evidence type="ECO:0000313" key="16">
    <source>
        <dbReference type="Proteomes" id="UP000291343"/>
    </source>
</evidence>
<dbReference type="SMART" id="SM00355">
    <property type="entry name" value="ZnF_C2H2"/>
    <property type="match status" value="6"/>
</dbReference>
<organism evidence="15 16">
    <name type="scientific">Laodelphax striatellus</name>
    <name type="common">Small brown planthopper</name>
    <name type="synonym">Delphax striatella</name>
    <dbReference type="NCBI Taxonomy" id="195883"/>
    <lineage>
        <taxon>Eukaryota</taxon>
        <taxon>Metazoa</taxon>
        <taxon>Ecdysozoa</taxon>
        <taxon>Arthropoda</taxon>
        <taxon>Hexapoda</taxon>
        <taxon>Insecta</taxon>
        <taxon>Pterygota</taxon>
        <taxon>Neoptera</taxon>
        <taxon>Paraneoptera</taxon>
        <taxon>Hemiptera</taxon>
        <taxon>Auchenorrhyncha</taxon>
        <taxon>Fulgoroidea</taxon>
        <taxon>Delphacidae</taxon>
        <taxon>Criomorphinae</taxon>
        <taxon>Laodelphax</taxon>
    </lineage>
</organism>
<dbReference type="PROSITE" id="PS50157">
    <property type="entry name" value="ZINC_FINGER_C2H2_2"/>
    <property type="match status" value="6"/>
</dbReference>
<feature type="region of interest" description="Disordered" evidence="12">
    <location>
        <begin position="96"/>
        <end position="117"/>
    </location>
</feature>
<dbReference type="SMART" id="SM00980">
    <property type="entry name" value="THAP"/>
    <property type="match status" value="1"/>
</dbReference>
<dbReference type="Pfam" id="PF00096">
    <property type="entry name" value="zf-C2H2"/>
    <property type="match status" value="5"/>
</dbReference>
<dbReference type="InterPro" id="IPR006612">
    <property type="entry name" value="THAP_Znf"/>
</dbReference>
<dbReference type="PROSITE" id="PS00028">
    <property type="entry name" value="ZINC_FINGER_C2H2_1"/>
    <property type="match status" value="6"/>
</dbReference>
<keyword evidence="8" id="KW-0804">Transcription</keyword>
<dbReference type="Gene3D" id="3.30.160.60">
    <property type="entry name" value="Classic Zinc Finger"/>
    <property type="match status" value="6"/>
</dbReference>
<dbReference type="GO" id="GO:0030674">
    <property type="term" value="F:protein-macromolecule adaptor activity"/>
    <property type="evidence" value="ECO:0007669"/>
    <property type="project" value="UniProtKB-ARBA"/>
</dbReference>
<dbReference type="EMBL" id="QKKF02016774">
    <property type="protein sequence ID" value="RZF41315.1"/>
    <property type="molecule type" value="Genomic_DNA"/>
</dbReference>
<evidence type="ECO:0000256" key="9">
    <source>
        <dbReference type="ARBA" id="ARBA00023242"/>
    </source>
</evidence>
<dbReference type="SUPFAM" id="SSF57667">
    <property type="entry name" value="beta-beta-alpha zinc fingers"/>
    <property type="match status" value="3"/>
</dbReference>
<comment type="caution">
    <text evidence="15">The sequence shown here is derived from an EMBL/GenBank/DDBJ whole genome shotgun (WGS) entry which is preliminary data.</text>
</comment>
<dbReference type="AlphaFoldDB" id="A0A482X5Y2"/>
<accession>A0A482X5Y2</accession>
<dbReference type="STRING" id="195883.A0A482X5Y2"/>
<dbReference type="FunFam" id="3.30.160.60:FF:000624">
    <property type="entry name" value="zinc finger protein 697"/>
    <property type="match status" value="2"/>
</dbReference>
<feature type="region of interest" description="Disordered" evidence="12">
    <location>
        <begin position="470"/>
        <end position="507"/>
    </location>
</feature>
<keyword evidence="3" id="KW-0677">Repeat</keyword>
<dbReference type="FunFam" id="3.30.160.60:FF:000060">
    <property type="entry name" value="zinc finger protein 436"/>
    <property type="match status" value="1"/>
</dbReference>
<evidence type="ECO:0000256" key="7">
    <source>
        <dbReference type="ARBA" id="ARBA00023125"/>
    </source>
</evidence>
<feature type="compositionally biased region" description="Basic and acidic residues" evidence="12">
    <location>
        <begin position="96"/>
        <end position="109"/>
    </location>
</feature>
<feature type="domain" description="C2H2-type" evidence="13">
    <location>
        <begin position="655"/>
        <end position="679"/>
    </location>
</feature>
<keyword evidence="16" id="KW-1185">Reference proteome</keyword>
<dbReference type="PROSITE" id="PS50950">
    <property type="entry name" value="ZF_THAP"/>
    <property type="match status" value="1"/>
</dbReference>
<dbReference type="InterPro" id="IPR036236">
    <property type="entry name" value="Znf_C2H2_sf"/>
</dbReference>
<evidence type="ECO:0008006" key="17">
    <source>
        <dbReference type="Google" id="ProtNLM"/>
    </source>
</evidence>
<evidence type="ECO:0000256" key="11">
    <source>
        <dbReference type="PROSITE-ProRule" id="PRU00309"/>
    </source>
</evidence>
<feature type="compositionally biased region" description="Basic residues" evidence="12">
    <location>
        <begin position="274"/>
        <end position="295"/>
    </location>
</feature>
<feature type="compositionally biased region" description="Low complexity" evidence="12">
    <location>
        <begin position="470"/>
        <end position="489"/>
    </location>
</feature>
<keyword evidence="6" id="KW-0805">Transcription regulation</keyword>
<keyword evidence="7 11" id="KW-0238">DNA-binding</keyword>
<feature type="domain" description="C2H2-type" evidence="13">
    <location>
        <begin position="571"/>
        <end position="598"/>
    </location>
</feature>
<dbReference type="PANTHER" id="PTHR24394">
    <property type="entry name" value="ZINC FINGER PROTEIN"/>
    <property type="match status" value="1"/>
</dbReference>
<evidence type="ECO:0000256" key="2">
    <source>
        <dbReference type="ARBA" id="ARBA00022723"/>
    </source>
</evidence>
<feature type="domain" description="C2H2-type" evidence="13">
    <location>
        <begin position="543"/>
        <end position="570"/>
    </location>
</feature>
<keyword evidence="4 10" id="KW-0863">Zinc-finger</keyword>
<evidence type="ECO:0000256" key="4">
    <source>
        <dbReference type="ARBA" id="ARBA00022771"/>
    </source>
</evidence>
<dbReference type="GO" id="GO:0008270">
    <property type="term" value="F:zinc ion binding"/>
    <property type="evidence" value="ECO:0007669"/>
    <property type="project" value="UniProtKB-KW"/>
</dbReference>
<sequence>MPGQRCAVAVCNNSRKETRFFDKKIMYHRFPKDPLVSKQWAHCCRRADKYFNPQSAVMCSEHFTSDDYERDLKSELLKLPSKKILKPRAVPSLHLESDSSKTLLRERPSTTKGKSRKIIRNSSEMSTVWLGIDPTDNEDNSIQESIIDASDPLADVEKYEDDVHATVVIKTETPDICPEEATEEYLCPEFRSEIVDQSGHFECEKVENDAVIKFTIYQLPSNEKECSNTEPIKNTINQIQLEKHKTLYLLDSCKTEQESCKTGQKSRKSEQKSCKAKQKSFKAKQKGSKAKKKIKTVSTPSIKEDDSISRLKKPIESNPILAYVLMSPSKKAKITPEDNLLNTANKKACSSTTNTECESNPLTSKDQLPNCQRSPQIKFVRKNPAYAALLASAAVYEELDDSRQMTNSTKTNDSGGITCSSKVNDCISTTNSSKADDCGNSFNSSKSDDSRLTTNSSKTNYCISVSATNPSIDSESTSNSSNPDVSRSILKTKDSRQTTNDSSLSKRKPTTPLYYRCAVCSRKVKKPSKFLAHLRVHTGEKPFHCEICGRAFALVDPLKRHQLVHTGERAHLCSTCGKTFTKRDNLLAHMVRHTGVKPYECNICGKRFYEKSSLKIHAAIHSGDRAYGCSSCKKRFSAKATLKQHMKIHTDKKEFECAECGKQFRLKWHLITHMKVHQK</sequence>
<dbReference type="Proteomes" id="UP000291343">
    <property type="component" value="Unassembled WGS sequence"/>
</dbReference>
<feature type="region of interest" description="Disordered" evidence="12">
    <location>
        <begin position="430"/>
        <end position="455"/>
    </location>
</feature>
<dbReference type="SMART" id="SM00692">
    <property type="entry name" value="DM3"/>
    <property type="match status" value="1"/>
</dbReference>
<dbReference type="GO" id="GO:0005634">
    <property type="term" value="C:nucleus"/>
    <property type="evidence" value="ECO:0007669"/>
    <property type="project" value="UniProtKB-SubCell"/>
</dbReference>
<dbReference type="GO" id="GO:0000981">
    <property type="term" value="F:DNA-binding transcription factor activity, RNA polymerase II-specific"/>
    <property type="evidence" value="ECO:0007669"/>
    <property type="project" value="TreeGrafter"/>
</dbReference>
<keyword evidence="5" id="KW-0862">Zinc</keyword>
<comment type="subcellular location">
    <subcellularLocation>
        <location evidence="1">Nucleus</location>
    </subcellularLocation>
</comment>
<feature type="domain" description="C2H2-type" evidence="13">
    <location>
        <begin position="515"/>
        <end position="542"/>
    </location>
</feature>
<evidence type="ECO:0000259" key="14">
    <source>
        <dbReference type="PROSITE" id="PS50950"/>
    </source>
</evidence>
<evidence type="ECO:0000256" key="1">
    <source>
        <dbReference type="ARBA" id="ARBA00004123"/>
    </source>
</evidence>
<evidence type="ECO:0000256" key="12">
    <source>
        <dbReference type="SAM" id="MobiDB-lite"/>
    </source>
</evidence>
<dbReference type="Pfam" id="PF05485">
    <property type="entry name" value="THAP"/>
    <property type="match status" value="1"/>
</dbReference>
<dbReference type="PANTHER" id="PTHR24394:SF29">
    <property type="entry name" value="MYONEURIN"/>
    <property type="match status" value="1"/>
</dbReference>
<gene>
    <name evidence="15" type="ORF">LSTR_LSTR000029</name>
</gene>
<dbReference type="SMR" id="A0A482X5Y2"/>
<name>A0A482X5Y2_LAOST</name>
<dbReference type="SUPFAM" id="SSF57716">
    <property type="entry name" value="Glucocorticoid receptor-like (DNA-binding domain)"/>
    <property type="match status" value="1"/>
</dbReference>
<evidence type="ECO:0000256" key="6">
    <source>
        <dbReference type="ARBA" id="ARBA00023015"/>
    </source>
</evidence>
<feature type="region of interest" description="Disordered" evidence="12">
    <location>
        <begin position="271"/>
        <end position="298"/>
    </location>
</feature>
<evidence type="ECO:0000259" key="13">
    <source>
        <dbReference type="PROSITE" id="PS50157"/>
    </source>
</evidence>
<feature type="domain" description="C2H2-type" evidence="13">
    <location>
        <begin position="599"/>
        <end position="626"/>
    </location>
</feature>
<feature type="domain" description="THAP-type" evidence="14">
    <location>
        <begin position="1"/>
        <end position="94"/>
    </location>
</feature>
<dbReference type="GO" id="GO:0003677">
    <property type="term" value="F:DNA binding"/>
    <property type="evidence" value="ECO:0007669"/>
    <property type="project" value="UniProtKB-UniRule"/>
</dbReference>
<keyword evidence="2" id="KW-0479">Metal-binding</keyword>
<evidence type="ECO:0000256" key="8">
    <source>
        <dbReference type="ARBA" id="ARBA00023163"/>
    </source>
</evidence>
<protein>
    <recommendedName>
        <fullName evidence="17">THAP-type domain-containing protein</fullName>
    </recommendedName>
</protein>
<evidence type="ECO:0000256" key="3">
    <source>
        <dbReference type="ARBA" id="ARBA00022737"/>
    </source>
</evidence>
<dbReference type="FunFam" id="3.30.160.60:FF:000688">
    <property type="entry name" value="zinc finger protein 197 isoform X1"/>
    <property type="match status" value="1"/>
</dbReference>
<dbReference type="FunFam" id="3.30.160.60:FF:002343">
    <property type="entry name" value="Zinc finger protein 33A"/>
    <property type="match status" value="1"/>
</dbReference>
<proteinExistence type="predicted"/>
<dbReference type="OrthoDB" id="5062908at2759"/>
<keyword evidence="9" id="KW-0539">Nucleus</keyword>
<feature type="domain" description="C2H2-type" evidence="13">
    <location>
        <begin position="627"/>
        <end position="654"/>
    </location>
</feature>
<reference evidence="15 16" key="1">
    <citation type="journal article" date="2017" name="Gigascience">
        <title>Genome sequence of the small brown planthopper, Laodelphax striatellus.</title>
        <authorList>
            <person name="Zhu J."/>
            <person name="Jiang F."/>
            <person name="Wang X."/>
            <person name="Yang P."/>
            <person name="Bao Y."/>
            <person name="Zhao W."/>
            <person name="Wang W."/>
            <person name="Lu H."/>
            <person name="Wang Q."/>
            <person name="Cui N."/>
            <person name="Li J."/>
            <person name="Chen X."/>
            <person name="Luo L."/>
            <person name="Yu J."/>
            <person name="Kang L."/>
            <person name="Cui F."/>
        </authorList>
    </citation>
    <scope>NUCLEOTIDE SEQUENCE [LARGE SCALE GENOMIC DNA]</scope>
    <source>
        <strain evidence="15">Lst14</strain>
    </source>
</reference>